<gene>
    <name evidence="1" type="ORF">CLHUN_35310</name>
</gene>
<dbReference type="RefSeq" id="WP_080065953.1">
    <property type="nucleotide sequence ID" value="NZ_MZGX01000027.1"/>
</dbReference>
<keyword evidence="2" id="KW-1185">Reference proteome</keyword>
<dbReference type="STRING" id="48256.CLHUN_35310"/>
<protein>
    <submittedName>
        <fullName evidence="1">Uncharacterized protein</fullName>
    </submittedName>
</protein>
<comment type="caution">
    <text evidence="1">The sequence shown here is derived from an EMBL/GenBank/DDBJ whole genome shotgun (WGS) entry which is preliminary data.</text>
</comment>
<proteinExistence type="predicted"/>
<reference evidence="1 2" key="1">
    <citation type="submission" date="2017-03" db="EMBL/GenBank/DDBJ databases">
        <title>Genome sequence of Clostridium hungatei DSM 14427.</title>
        <authorList>
            <person name="Poehlein A."/>
            <person name="Daniel R."/>
        </authorList>
    </citation>
    <scope>NUCLEOTIDE SEQUENCE [LARGE SCALE GENOMIC DNA]</scope>
    <source>
        <strain evidence="1 2">DSM 14427</strain>
    </source>
</reference>
<accession>A0A1V4SFI5</accession>
<name>A0A1V4SFI5_RUMHU</name>
<dbReference type="Proteomes" id="UP000191554">
    <property type="component" value="Unassembled WGS sequence"/>
</dbReference>
<organism evidence="1 2">
    <name type="scientific">Ruminiclostridium hungatei</name>
    <name type="common">Clostridium hungatei</name>
    <dbReference type="NCBI Taxonomy" id="48256"/>
    <lineage>
        <taxon>Bacteria</taxon>
        <taxon>Bacillati</taxon>
        <taxon>Bacillota</taxon>
        <taxon>Clostridia</taxon>
        <taxon>Eubacteriales</taxon>
        <taxon>Oscillospiraceae</taxon>
        <taxon>Ruminiclostridium</taxon>
    </lineage>
</organism>
<evidence type="ECO:0000313" key="1">
    <source>
        <dbReference type="EMBL" id="OPX42564.1"/>
    </source>
</evidence>
<dbReference type="AlphaFoldDB" id="A0A1V4SFI5"/>
<sequence>MNKTMGKLIRLLPQKTNDAEYTKINFVPEDTDYIQDHKAFEDRRQQLINEYELQLSQYINNTTMQIM</sequence>
<evidence type="ECO:0000313" key="2">
    <source>
        <dbReference type="Proteomes" id="UP000191554"/>
    </source>
</evidence>
<dbReference type="OrthoDB" id="1739922at2"/>
<dbReference type="EMBL" id="MZGX01000027">
    <property type="protein sequence ID" value="OPX42564.1"/>
    <property type="molecule type" value="Genomic_DNA"/>
</dbReference>